<dbReference type="EC" id="2.7.1.19" evidence="3"/>
<proteinExistence type="inferred from homology"/>
<evidence type="ECO:0000256" key="10">
    <source>
        <dbReference type="ARBA" id="ARBA00031382"/>
    </source>
</evidence>
<keyword evidence="4" id="KW-0602">Photosynthesis</keyword>
<keyword evidence="12" id="KW-0812">Transmembrane</keyword>
<organism evidence="14 15">
    <name type="scientific">Lysobacter enzymogenes</name>
    <dbReference type="NCBI Taxonomy" id="69"/>
    <lineage>
        <taxon>Bacteria</taxon>
        <taxon>Pseudomonadati</taxon>
        <taxon>Pseudomonadota</taxon>
        <taxon>Gammaproteobacteria</taxon>
        <taxon>Lysobacterales</taxon>
        <taxon>Lysobacteraceae</taxon>
        <taxon>Lysobacter</taxon>
    </lineage>
</organism>
<dbReference type="SUPFAM" id="SSF52540">
    <property type="entry name" value="P-loop containing nucleoside triphosphate hydrolases"/>
    <property type="match status" value="1"/>
</dbReference>
<dbReference type="Pfam" id="PF00485">
    <property type="entry name" value="PRK"/>
    <property type="match status" value="1"/>
</dbReference>
<reference evidence="14 15" key="1">
    <citation type="submission" date="2015-11" db="EMBL/GenBank/DDBJ databases">
        <title>Genome sequences of Lysobacter enzymogenes strain C3 and Lysobacter antibioticus ATCC 29479.</title>
        <authorList>
            <person name="Kobayashi D.Y."/>
        </authorList>
    </citation>
    <scope>NUCLEOTIDE SEQUENCE [LARGE SCALE GENOMIC DNA]</scope>
    <source>
        <strain evidence="14 15">C3</strain>
    </source>
</reference>
<keyword evidence="5" id="KW-0113">Calvin cycle</keyword>
<dbReference type="Gene3D" id="3.40.50.300">
    <property type="entry name" value="P-loop containing nucleotide triphosphate hydrolases"/>
    <property type="match status" value="1"/>
</dbReference>
<dbReference type="GO" id="GO:0005524">
    <property type="term" value="F:ATP binding"/>
    <property type="evidence" value="ECO:0007669"/>
    <property type="project" value="UniProtKB-KW"/>
</dbReference>
<dbReference type="AlphaFoldDB" id="A0A0S2DBK0"/>
<keyword evidence="8 14" id="KW-0418">Kinase</keyword>
<protein>
    <recommendedName>
        <fullName evidence="3">phosphoribulokinase</fullName>
        <ecNumber evidence="3">2.7.1.19</ecNumber>
    </recommendedName>
    <alternativeName>
        <fullName evidence="10">Phosphopentokinase</fullName>
    </alternativeName>
</protein>
<feature type="transmembrane region" description="Helical" evidence="12">
    <location>
        <begin position="158"/>
        <end position="175"/>
    </location>
</feature>
<dbReference type="GO" id="GO:0008974">
    <property type="term" value="F:phosphoribulokinase activity"/>
    <property type="evidence" value="ECO:0007669"/>
    <property type="project" value="UniProtKB-EC"/>
</dbReference>
<keyword evidence="9" id="KW-0067">ATP-binding</keyword>
<evidence type="ECO:0000256" key="8">
    <source>
        <dbReference type="ARBA" id="ARBA00022777"/>
    </source>
</evidence>
<evidence type="ECO:0000256" key="1">
    <source>
        <dbReference type="ARBA" id="ARBA00005215"/>
    </source>
</evidence>
<evidence type="ECO:0000259" key="13">
    <source>
        <dbReference type="SMART" id="SM00382"/>
    </source>
</evidence>
<evidence type="ECO:0000256" key="6">
    <source>
        <dbReference type="ARBA" id="ARBA00022679"/>
    </source>
</evidence>
<evidence type="ECO:0000256" key="2">
    <source>
        <dbReference type="ARBA" id="ARBA00009719"/>
    </source>
</evidence>
<dbReference type="PRINTS" id="PR00478">
    <property type="entry name" value="PHRIBLKINASE"/>
</dbReference>
<dbReference type="KEGG" id="lez:GLE_0539"/>
<feature type="transmembrane region" description="Helical" evidence="12">
    <location>
        <begin position="331"/>
        <end position="355"/>
    </location>
</feature>
<feature type="transmembrane region" description="Helical" evidence="12">
    <location>
        <begin position="80"/>
        <end position="102"/>
    </location>
</feature>
<keyword evidence="12" id="KW-0472">Membrane</keyword>
<dbReference type="InterPro" id="IPR006083">
    <property type="entry name" value="PRK/URK"/>
</dbReference>
<comment type="catalytic activity">
    <reaction evidence="11">
        <text>D-ribulose 5-phosphate + ATP = D-ribulose 1,5-bisphosphate + ADP + H(+)</text>
        <dbReference type="Rhea" id="RHEA:19365"/>
        <dbReference type="ChEBI" id="CHEBI:15378"/>
        <dbReference type="ChEBI" id="CHEBI:30616"/>
        <dbReference type="ChEBI" id="CHEBI:57870"/>
        <dbReference type="ChEBI" id="CHEBI:58121"/>
        <dbReference type="ChEBI" id="CHEBI:456216"/>
        <dbReference type="EC" id="2.7.1.19"/>
    </reaction>
</comment>
<dbReference type="InterPro" id="IPR027417">
    <property type="entry name" value="P-loop_NTPase"/>
</dbReference>
<dbReference type="InterPro" id="IPR003593">
    <property type="entry name" value="AAA+_ATPase"/>
</dbReference>
<evidence type="ECO:0000256" key="7">
    <source>
        <dbReference type="ARBA" id="ARBA00022741"/>
    </source>
</evidence>
<dbReference type="SMART" id="SM00382">
    <property type="entry name" value="AAA"/>
    <property type="match status" value="1"/>
</dbReference>
<accession>A0A0S2DBK0</accession>
<dbReference type="PATRIC" id="fig|69.6.peg.533"/>
<feature type="transmembrane region" description="Helical" evidence="12">
    <location>
        <begin position="181"/>
        <end position="205"/>
    </location>
</feature>
<gene>
    <name evidence="14" type="primary">prk</name>
    <name evidence="14" type="ORF">GLE_0539</name>
</gene>
<sequence>MAMSADRIGTDKIWANRIWRDPVFRFGLLLKLALAVLLAPQIQQQWFVPFVAHAIAHPALDPWSAFLAAGGDPMAYPYGPAMLIAHLPGTALGLLAATLAGIPELTGIGFRLGLLGFDIATLYLLLRLWPQRPRMLLWLYWWSPIALYVTYWNGQTDIVPVALLLWSLLCLREYRVRRGGIALGLAFAAKFSMLLAAPVLAIYLWRNKRLRGLLRPFAQGFAITALLSLAPWLASPGFVRMVFGTPESLRLFDLALPLGHDLRVYLTPLLYLLAVYGLWRLRRISFELLVAATGLAFFLVVLATPAPPGWYLWLVPFLVAHQLHSDRGARVLTGVFSALLIAMHLVYSSGASLPWTGLDPAARLAELGGALSPHLHSLAYTLIVAAGLVLLVQMLRERVARNDYYRIAQKPVTLGIAGDSGSGKDTLSRALAGIFGEHSVVHVSGDDYHVWDRYAPMWKGLTHLNPRANDLQRFNNDVLALMDGKPILCRHYDHGAGRFTAPTRIDKNDVVIASGLHALHMRGLRERFDVSVFLDLDERLRRAWKIERDVHQRGHPLATVLASIEKRMADSRLHIHPQRGLARLVLRLEPVNARQLETGDALEHVRLKLVALIRNGTSHERLARILIGICGLHLDVQSSEDGSEVEMSIEGEVDADDIAMAAHTLVPGLEEMLDIRPQWEGGMSGIMQLLVLIQIEESLKSRIR</sequence>
<evidence type="ECO:0000256" key="11">
    <source>
        <dbReference type="ARBA" id="ARBA00047663"/>
    </source>
</evidence>
<name>A0A0S2DBK0_LYSEN</name>
<feature type="transmembrane region" description="Helical" evidence="12">
    <location>
        <begin position="109"/>
        <end position="129"/>
    </location>
</feature>
<feature type="transmembrane region" description="Helical" evidence="12">
    <location>
        <begin position="375"/>
        <end position="395"/>
    </location>
</feature>
<evidence type="ECO:0000256" key="5">
    <source>
        <dbReference type="ARBA" id="ARBA00022567"/>
    </source>
</evidence>
<keyword evidence="7" id="KW-0547">Nucleotide-binding</keyword>
<keyword evidence="6 14" id="KW-0808">Transferase</keyword>
<feature type="transmembrane region" description="Helical" evidence="12">
    <location>
        <begin position="217"/>
        <end position="242"/>
    </location>
</feature>
<feature type="domain" description="AAA+ ATPase" evidence="13">
    <location>
        <begin position="410"/>
        <end position="538"/>
    </location>
</feature>
<evidence type="ECO:0000256" key="3">
    <source>
        <dbReference type="ARBA" id="ARBA00012042"/>
    </source>
</evidence>
<dbReference type="Proteomes" id="UP000061569">
    <property type="component" value="Chromosome"/>
</dbReference>
<dbReference type="STRING" id="69.GLE_0539"/>
<feature type="transmembrane region" description="Helical" evidence="12">
    <location>
        <begin position="262"/>
        <end position="279"/>
    </location>
</feature>
<evidence type="ECO:0000256" key="4">
    <source>
        <dbReference type="ARBA" id="ARBA00022531"/>
    </source>
</evidence>
<dbReference type="InterPro" id="IPR006082">
    <property type="entry name" value="PRK"/>
</dbReference>
<comment type="pathway">
    <text evidence="1">Carbohydrate biosynthesis; Calvin cycle.</text>
</comment>
<keyword evidence="12" id="KW-1133">Transmembrane helix</keyword>
<evidence type="ECO:0000313" key="15">
    <source>
        <dbReference type="Proteomes" id="UP000061569"/>
    </source>
</evidence>
<dbReference type="GO" id="GO:0019253">
    <property type="term" value="P:reductive pentose-phosphate cycle"/>
    <property type="evidence" value="ECO:0007669"/>
    <property type="project" value="UniProtKB-KW"/>
</dbReference>
<dbReference type="PANTHER" id="PTHR10285">
    <property type="entry name" value="URIDINE KINASE"/>
    <property type="match status" value="1"/>
</dbReference>
<evidence type="ECO:0000256" key="12">
    <source>
        <dbReference type="SAM" id="Phobius"/>
    </source>
</evidence>
<comment type="similarity">
    <text evidence="2">Belongs to the phosphoribulokinase family.</text>
</comment>
<evidence type="ECO:0000256" key="9">
    <source>
        <dbReference type="ARBA" id="ARBA00022840"/>
    </source>
</evidence>
<evidence type="ECO:0000313" key="14">
    <source>
        <dbReference type="EMBL" id="ALN55897.1"/>
    </source>
</evidence>
<dbReference type="EMBL" id="CP013140">
    <property type="protein sequence ID" value="ALN55897.1"/>
    <property type="molecule type" value="Genomic_DNA"/>
</dbReference>